<dbReference type="Gene3D" id="3.30.559.10">
    <property type="entry name" value="Chloramphenicol acetyltransferase-like domain"/>
    <property type="match status" value="1"/>
</dbReference>
<dbReference type="Proteomes" id="UP000320857">
    <property type="component" value="Unassembled WGS sequence"/>
</dbReference>
<evidence type="ECO:0000313" key="6">
    <source>
        <dbReference type="EMBL" id="MBB1259196.1"/>
    </source>
</evidence>
<feature type="domain" description="Carrier" evidence="5">
    <location>
        <begin position="1398"/>
        <end position="1473"/>
    </location>
</feature>
<evidence type="ECO:0000259" key="5">
    <source>
        <dbReference type="PROSITE" id="PS50075"/>
    </source>
</evidence>
<dbReference type="Pfam" id="PF00668">
    <property type="entry name" value="Condensation"/>
    <property type="match status" value="1"/>
</dbReference>
<dbReference type="InterPro" id="IPR025110">
    <property type="entry name" value="AMP-bd_C"/>
</dbReference>
<dbReference type="SUPFAM" id="SSF47336">
    <property type="entry name" value="ACP-like"/>
    <property type="match status" value="1"/>
</dbReference>
<dbReference type="PANTHER" id="PTHR45527:SF1">
    <property type="entry name" value="FATTY ACID SYNTHASE"/>
    <property type="match status" value="1"/>
</dbReference>
<name>A0A5P0YLK9_9ACTN</name>
<dbReference type="InterPro" id="IPR000873">
    <property type="entry name" value="AMP-dep_synth/lig_dom"/>
</dbReference>
<accession>A0A5P0YLK9</accession>
<dbReference type="RefSeq" id="WP_143646261.1">
    <property type="nucleotide sequence ID" value="NZ_JABJXA010000045.1"/>
</dbReference>
<evidence type="ECO:0000256" key="3">
    <source>
        <dbReference type="ARBA" id="ARBA00022553"/>
    </source>
</evidence>
<protein>
    <submittedName>
        <fullName evidence="7">LLM class flavin-dependent oxidoreductase</fullName>
    </submittedName>
</protein>
<dbReference type="InterPro" id="IPR036661">
    <property type="entry name" value="Luciferase-like_sf"/>
</dbReference>
<dbReference type="GO" id="GO:0005737">
    <property type="term" value="C:cytoplasm"/>
    <property type="evidence" value="ECO:0007669"/>
    <property type="project" value="TreeGrafter"/>
</dbReference>
<feature type="region of interest" description="Disordered" evidence="4">
    <location>
        <begin position="1476"/>
        <end position="1505"/>
    </location>
</feature>
<organism evidence="7 8">
    <name type="scientific">Streptomyces alkaliterrae</name>
    <dbReference type="NCBI Taxonomy" id="2213162"/>
    <lineage>
        <taxon>Bacteria</taxon>
        <taxon>Bacillati</taxon>
        <taxon>Actinomycetota</taxon>
        <taxon>Actinomycetes</taxon>
        <taxon>Kitasatosporales</taxon>
        <taxon>Streptomycetaceae</taxon>
        <taxon>Streptomyces</taxon>
    </lineage>
</organism>
<keyword evidence="8" id="KW-1185">Reference proteome</keyword>
<dbReference type="Pfam" id="PF18563">
    <property type="entry name" value="TubC_N"/>
    <property type="match status" value="1"/>
</dbReference>
<dbReference type="InterPro" id="IPR024011">
    <property type="entry name" value="Biosynth_lucif-like_mOase_dom"/>
</dbReference>
<dbReference type="InterPro" id="IPR044894">
    <property type="entry name" value="TubC_N_sf"/>
</dbReference>
<dbReference type="Pfam" id="PF00296">
    <property type="entry name" value="Bac_luciferase"/>
    <property type="match status" value="1"/>
</dbReference>
<dbReference type="FunFam" id="3.40.50.980:FF:000001">
    <property type="entry name" value="Non-ribosomal peptide synthetase"/>
    <property type="match status" value="1"/>
</dbReference>
<evidence type="ECO:0000256" key="2">
    <source>
        <dbReference type="ARBA" id="ARBA00022450"/>
    </source>
</evidence>
<dbReference type="Gene3D" id="3.30.300.30">
    <property type="match status" value="1"/>
</dbReference>
<evidence type="ECO:0000256" key="4">
    <source>
        <dbReference type="SAM" id="MobiDB-lite"/>
    </source>
</evidence>
<dbReference type="InterPro" id="IPR045851">
    <property type="entry name" value="AMP-bd_C_sf"/>
</dbReference>
<dbReference type="Gene3D" id="1.10.1200.10">
    <property type="entry name" value="ACP-like"/>
    <property type="match status" value="1"/>
</dbReference>
<dbReference type="NCBIfam" id="TIGR04020">
    <property type="entry name" value="seco_metab_LLM"/>
    <property type="match status" value="1"/>
</dbReference>
<dbReference type="GO" id="GO:0016705">
    <property type="term" value="F:oxidoreductase activity, acting on paired donors, with incorporation or reduction of molecular oxygen"/>
    <property type="evidence" value="ECO:0007669"/>
    <property type="project" value="InterPro"/>
</dbReference>
<dbReference type="GO" id="GO:0044550">
    <property type="term" value="P:secondary metabolite biosynthetic process"/>
    <property type="evidence" value="ECO:0007669"/>
    <property type="project" value="TreeGrafter"/>
</dbReference>
<feature type="compositionally biased region" description="Basic residues" evidence="4">
    <location>
        <begin position="1489"/>
        <end position="1505"/>
    </location>
</feature>
<dbReference type="InterPro" id="IPR009081">
    <property type="entry name" value="PP-bd_ACP"/>
</dbReference>
<comment type="caution">
    <text evidence="7">The sequence shown here is derived from an EMBL/GenBank/DDBJ whole genome shotgun (WGS) entry which is preliminary data.</text>
</comment>
<evidence type="ECO:0000313" key="7">
    <source>
        <dbReference type="EMBL" id="MQS00780.1"/>
    </source>
</evidence>
<reference evidence="7 8" key="1">
    <citation type="submission" date="2019-10" db="EMBL/GenBank/DDBJ databases">
        <title>Streptomyces sp. nov., a novel actinobacterium isolated from alkaline environment.</title>
        <authorList>
            <person name="Golinska P."/>
        </authorList>
    </citation>
    <scope>NUCLEOTIDE SEQUENCE [LARGE SCALE GENOMIC DNA]</scope>
    <source>
        <strain evidence="7 8">OF1</strain>
    </source>
</reference>
<evidence type="ECO:0000256" key="1">
    <source>
        <dbReference type="ARBA" id="ARBA00001957"/>
    </source>
</evidence>
<dbReference type="FunFam" id="2.30.38.10:FF:000001">
    <property type="entry name" value="Non-ribosomal peptide synthetase PvdI"/>
    <property type="match status" value="1"/>
</dbReference>
<dbReference type="InterPro" id="IPR036736">
    <property type="entry name" value="ACP-like_sf"/>
</dbReference>
<keyword evidence="2" id="KW-0596">Phosphopantetheine</keyword>
<dbReference type="Gene3D" id="3.20.20.30">
    <property type="entry name" value="Luciferase-like domain"/>
    <property type="match status" value="1"/>
</dbReference>
<reference evidence="9" key="2">
    <citation type="submission" date="2020-05" db="EMBL/GenBank/DDBJ databases">
        <title>Classification of alakaliphilic streptomycetes isolated from an alkaline soil next to Lonar Crater, India and a proposal for the recognition of Streptomyces alkaliterrae sp. nov.</title>
        <authorList>
            <person name="Golinska P."/>
        </authorList>
    </citation>
    <scope>NUCLEOTIDE SEQUENCE [LARGE SCALE GENOMIC DNA]</scope>
    <source>
        <strain evidence="9">OF8</strain>
    </source>
</reference>
<dbReference type="InterPro" id="IPR001242">
    <property type="entry name" value="Condensation_dom"/>
</dbReference>
<reference evidence="6" key="3">
    <citation type="journal article" name="Syst. Appl. Microbiol.">
        <title>Streptomyces alkaliterrae sp. nov., isolated from an alkaline soil, and emended descriptions of Streptomyces alkaliphilus, Streptomyces calidiresistens and Streptomyces durbertensis.</title>
        <authorList>
            <person name="Swiecimska M."/>
            <person name="Golinska P."/>
            <person name="Nouioui I."/>
            <person name="Wypij M."/>
            <person name="Rai M."/>
            <person name="Sangal V."/>
            <person name="Goodfellow M."/>
        </authorList>
    </citation>
    <scope>NUCLEOTIDE SEQUENCE</scope>
    <source>
        <strain evidence="6">OF8</strain>
    </source>
</reference>
<dbReference type="Pfam" id="PF13193">
    <property type="entry name" value="AMP-binding_C"/>
    <property type="match status" value="1"/>
</dbReference>
<dbReference type="PANTHER" id="PTHR45527">
    <property type="entry name" value="NONRIBOSOMAL PEPTIDE SYNTHETASE"/>
    <property type="match status" value="1"/>
</dbReference>
<dbReference type="GO" id="GO:0043041">
    <property type="term" value="P:amino acid activation for nonribosomal peptide biosynthetic process"/>
    <property type="evidence" value="ECO:0007669"/>
    <property type="project" value="TreeGrafter"/>
</dbReference>
<dbReference type="Gene3D" id="3.30.559.30">
    <property type="entry name" value="Nonribosomal peptide synthetase, condensation domain"/>
    <property type="match status" value="1"/>
</dbReference>
<evidence type="ECO:0000313" key="8">
    <source>
        <dbReference type="Proteomes" id="UP000320857"/>
    </source>
</evidence>
<dbReference type="PROSITE" id="PS50075">
    <property type="entry name" value="CARRIER"/>
    <property type="match status" value="1"/>
</dbReference>
<dbReference type="OrthoDB" id="2472181at2"/>
<dbReference type="InterPro" id="IPR042099">
    <property type="entry name" value="ANL_N_sf"/>
</dbReference>
<dbReference type="EMBL" id="JABJXA010000045">
    <property type="protein sequence ID" value="MBB1259196.1"/>
    <property type="molecule type" value="Genomic_DNA"/>
</dbReference>
<dbReference type="Gene3D" id="1.10.10.1830">
    <property type="entry name" value="Non-ribosomal peptide synthase, adenylation domain"/>
    <property type="match status" value="1"/>
</dbReference>
<dbReference type="Pfam" id="PF00550">
    <property type="entry name" value="PP-binding"/>
    <property type="match status" value="1"/>
</dbReference>
<dbReference type="InterPro" id="IPR023213">
    <property type="entry name" value="CAT-like_dom_sf"/>
</dbReference>
<dbReference type="SUPFAM" id="SSF52777">
    <property type="entry name" value="CoA-dependent acyltransferases"/>
    <property type="match status" value="2"/>
</dbReference>
<dbReference type="PROSITE" id="PS00455">
    <property type="entry name" value="AMP_BINDING"/>
    <property type="match status" value="1"/>
</dbReference>
<dbReference type="CDD" id="cd19531">
    <property type="entry name" value="LCL_NRPS-like"/>
    <property type="match status" value="1"/>
</dbReference>
<sequence>MKGPDGISELIGSLASKGVRVFIEDGRLQCGGPRAALTPDVLAVVRANREEVEAFLEHRGYEPTGPYPLTVGQQSLLLHQRLTPDSAAYNLAFAARARSAIDAEELDAAFREVLGRHEALRTVFTWGDGEPTQSPCGVPSRFLTEEAAPEDRVERAVEAFMDAPFDLERELPIRALLLRTGPGDERPVLVVVVHHIVADLWSIDVIVDEWLAVYRARTTGEEPTLKPVAARFVEHVRREQAWLAGPEAERNLAFWRERLGGSPTVMDLPFDRPRRPAQTFRGGRLPVTVDSTLSERLTRSARDADATPNMLFLSAFQVLLQKYSGSDDVAVGTPASGRRAPGSQDLVGFFTDPVVVRSDLRGDPEFSDILGRTRSTLLRALDHPYPFPLLVERLSPPRDPSRPPFFQVMYVWQQAETSGQEVPLDVLPSSGQRGAPFDIVLSVHQVDGRYVCTWTYNADLFEVATVERLAQGFVAMLDEIAVRPDARISSLPSMSMAERRALLRDARGPQLPVNGRTWLEQFDAQVLRTPHATALVSDEESLTYRQLADRVGRLAAVLRERGVREEARVGVSLERSAALVVVMLAIARAGGAHVPLDPSYPPDRLAYMAQDALVDFCVVDDQGGRALRSYEGDVLTLSALAEEAERLSPAPPCEGSAEALAYVIYTSGSTGRPKGVMVSRRNVINLFEGLDRAVGSGPHPGQDRPGAEQPVWLAVTSVSFDISILELFWTLCRGYKVVIEPALWTSPAAVAAVPETRTPTRPVDFSLFYFAADSGESKGKDLYRLLLEGARFADTHGFRAVWVPERHFHAFGGAYPNPSVLAGAVAASTDRVEIRAGSVVLPLQDPLRVAEEWAVVDNLSDGRVSLSFASGWQPDDFVLAPDGYTTRKESLWDGIEVVRRLWAGKSVSRRNGVGSDIDVWTLPRPVQAELPVWATAAGSDETFRRAGATGANLLTHLLGQNVQELTRKIGIYRAARAAAGHDEGVVTLMLHTFVHPDAEIVREAVREPFKAYLRSSIDLMRGLARGLGLDPVRDREVIVDHAFERYSSTSALFGTPQSCADLVRAVAGAGVDEIACLIDFGVPDDLVLDALGNIEAVKQAMKDAHARPSRTPTEVITRYGVTHLQCTPAFARLLLLDRDGQPPAVSTLRTLLVGGDASPPELTSRLCDSGIGDVLNMYGPTETCVWSAVQRLEPDRYDRATVGGALPNTTLYVLDAQLRPVPVGVPGELYIGGDGVGRGYWNRPALTAERFLPDPLTDRPGSRMYATGDVVRPLGGGRFEFLGRADHQVKVRGFRIEFGEIETVLDGHPALANCTVVARPDRNGDTALVAFAVPREGMAYDEAGIRAHARGQLPDYMVPSRIVPVESLPLTLNGKVDRGALVRMADEVKGGGTATHLAPRNQIEHALQQIWQALLEREGVGVHENFFEIGGHSLLAARMHSHITTAGLGRIELVDLFTFPTIAGLAAHISAGGENADEKLSAGVESRASRQKAAFRQRQRRRQGS</sequence>
<dbReference type="InterPro" id="IPR011251">
    <property type="entry name" value="Luciferase-like_dom"/>
</dbReference>
<dbReference type="Gene3D" id="3.40.50.12780">
    <property type="entry name" value="N-terminal domain of ligase-like"/>
    <property type="match status" value="2"/>
</dbReference>
<dbReference type="SUPFAM" id="SSF51679">
    <property type="entry name" value="Bacterial luciferase-like"/>
    <property type="match status" value="1"/>
</dbReference>
<dbReference type="InterPro" id="IPR041464">
    <property type="entry name" value="TubC_N"/>
</dbReference>
<gene>
    <name evidence="7" type="ORF">FNX44_002550</name>
    <name evidence="6" type="ORF">H3147_10140</name>
</gene>
<proteinExistence type="predicted"/>
<dbReference type="Proteomes" id="UP000517765">
    <property type="component" value="Unassembled WGS sequence"/>
</dbReference>
<dbReference type="Pfam" id="PF00501">
    <property type="entry name" value="AMP-binding"/>
    <property type="match status" value="2"/>
</dbReference>
<keyword evidence="3" id="KW-0597">Phosphoprotein</keyword>
<dbReference type="EMBL" id="VJYK02000013">
    <property type="protein sequence ID" value="MQS00780.1"/>
    <property type="molecule type" value="Genomic_DNA"/>
</dbReference>
<dbReference type="GO" id="GO:0031177">
    <property type="term" value="F:phosphopantetheine binding"/>
    <property type="evidence" value="ECO:0007669"/>
    <property type="project" value="TreeGrafter"/>
</dbReference>
<evidence type="ECO:0000313" key="9">
    <source>
        <dbReference type="Proteomes" id="UP000517765"/>
    </source>
</evidence>
<dbReference type="GO" id="GO:0008610">
    <property type="term" value="P:lipid biosynthetic process"/>
    <property type="evidence" value="ECO:0007669"/>
    <property type="project" value="UniProtKB-ARBA"/>
</dbReference>
<dbReference type="InterPro" id="IPR020845">
    <property type="entry name" value="AMP-binding_CS"/>
</dbReference>
<comment type="cofactor">
    <cofactor evidence="1">
        <name>pantetheine 4'-phosphate</name>
        <dbReference type="ChEBI" id="CHEBI:47942"/>
    </cofactor>
</comment>
<dbReference type="SUPFAM" id="SSF56801">
    <property type="entry name" value="Acetyl-CoA synthetase-like"/>
    <property type="match status" value="2"/>
</dbReference>